<keyword evidence="1" id="KW-0963">Cytoplasm</keyword>
<dbReference type="InterPro" id="IPR023231">
    <property type="entry name" value="GSKIP_dom_sf"/>
</dbReference>
<evidence type="ECO:0000256" key="2">
    <source>
        <dbReference type="SAM" id="MobiDB-lite"/>
    </source>
</evidence>
<feature type="domain" description="Clu" evidence="3">
    <location>
        <begin position="387"/>
        <end position="631"/>
    </location>
</feature>
<dbReference type="FunFam" id="3.30.2280.10:FF:000002">
    <property type="entry name" value="Clustered mitochondria protein homolog"/>
    <property type="match status" value="1"/>
</dbReference>
<keyword evidence="5" id="KW-1185">Reference proteome</keyword>
<dbReference type="STRING" id="133385.A0A2T9YS54"/>
<dbReference type="Pfam" id="PF12807">
    <property type="entry name" value="eIF3_p135"/>
    <property type="match status" value="1"/>
</dbReference>
<evidence type="ECO:0000256" key="1">
    <source>
        <dbReference type="ARBA" id="ARBA00022490"/>
    </source>
</evidence>
<gene>
    <name evidence="4" type="ORF">BB561_001992</name>
</gene>
<feature type="region of interest" description="Disordered" evidence="2">
    <location>
        <begin position="682"/>
        <end position="701"/>
    </location>
</feature>
<dbReference type="InterPro" id="IPR025697">
    <property type="entry name" value="CLU_dom"/>
</dbReference>
<dbReference type="Pfam" id="PF15044">
    <property type="entry name" value="CLU_N"/>
    <property type="match status" value="1"/>
</dbReference>
<evidence type="ECO:0000259" key="3">
    <source>
        <dbReference type="PROSITE" id="PS51823"/>
    </source>
</evidence>
<feature type="region of interest" description="Disordered" evidence="2">
    <location>
        <begin position="1307"/>
        <end position="1329"/>
    </location>
</feature>
<dbReference type="PROSITE" id="PS51823">
    <property type="entry name" value="CLU"/>
    <property type="match status" value="1"/>
</dbReference>
<protein>
    <recommendedName>
        <fullName evidence="3">Clu domain-containing protein</fullName>
    </recommendedName>
</protein>
<reference evidence="4 5" key="1">
    <citation type="journal article" date="2018" name="MBio">
        <title>Comparative Genomics Reveals the Core Gene Toolbox for the Fungus-Insect Symbiosis.</title>
        <authorList>
            <person name="Wang Y."/>
            <person name="Stata M."/>
            <person name="Wang W."/>
            <person name="Stajich J.E."/>
            <person name="White M.M."/>
            <person name="Moncalvo J.M."/>
        </authorList>
    </citation>
    <scope>NUCLEOTIDE SEQUENCE [LARGE SCALE GENOMIC DNA]</scope>
    <source>
        <strain evidence="4 5">SWE-8-4</strain>
    </source>
</reference>
<organism evidence="4 5">
    <name type="scientific">Smittium simulii</name>
    <dbReference type="NCBI Taxonomy" id="133385"/>
    <lineage>
        <taxon>Eukaryota</taxon>
        <taxon>Fungi</taxon>
        <taxon>Fungi incertae sedis</taxon>
        <taxon>Zoopagomycota</taxon>
        <taxon>Kickxellomycotina</taxon>
        <taxon>Harpellomycetes</taxon>
        <taxon>Harpellales</taxon>
        <taxon>Legeriomycetaceae</taxon>
        <taxon>Smittium</taxon>
    </lineage>
</organism>
<dbReference type="InterPro" id="IPR033646">
    <property type="entry name" value="CLU-central"/>
</dbReference>
<dbReference type="InterPro" id="IPR011990">
    <property type="entry name" value="TPR-like_helical_dom_sf"/>
</dbReference>
<dbReference type="GO" id="GO:0048312">
    <property type="term" value="P:intracellular distribution of mitochondria"/>
    <property type="evidence" value="ECO:0007669"/>
    <property type="project" value="TreeGrafter"/>
</dbReference>
<dbReference type="Pfam" id="PF13374">
    <property type="entry name" value="TPR_10"/>
    <property type="match status" value="1"/>
</dbReference>
<dbReference type="GO" id="GO:0005737">
    <property type="term" value="C:cytoplasm"/>
    <property type="evidence" value="ECO:0007669"/>
    <property type="project" value="TreeGrafter"/>
</dbReference>
<dbReference type="Proteomes" id="UP000245383">
    <property type="component" value="Unassembled WGS sequence"/>
</dbReference>
<dbReference type="OrthoDB" id="1414216at2759"/>
<dbReference type="SUPFAM" id="SSF103107">
    <property type="entry name" value="Hypothetical protein c14orf129, hspc210"/>
    <property type="match status" value="1"/>
</dbReference>
<evidence type="ECO:0000313" key="5">
    <source>
        <dbReference type="Proteomes" id="UP000245383"/>
    </source>
</evidence>
<sequence length="1329" mass="148273">MSTPNNSDNYNNLQQNVASDTLDNQNSEKPTSTEDHVHELTNFSVQILAPNGAKINLNLTGSELIQELKQVIAQSPETIEYTCFDLHFNGQALTNHSAVSDIISSKDQSVDTTTPETSEQQGNLVSTIVLELKKKNYTEREIRVHISRLRDLLSGPQQKLDNIIGIDTGATIFPIINNKISSKAVQKKKASLKKTVSTSVANGVSASISKKGSSKDKKATQKLQASKISSFTAPTPLTVLSTQPWRSRIKPDLCLKQLILSGWNPVSPHRYLKGDLLYLELATLENITYYITASLAGFFVNKSTGSNFDPNPVDPPKKSHSLISLVRKLSPRFTKNFENLQASYSSLYPLETISINSCTQVVAPWIVSPIDDLNSANNHKNKENIYDLINTQQNYIKYGPRATDAIRDWNEELQTIKEIDTSTLNDYEGALKDNQLLVWQNEFTEAAITGAMAVVDDEVLPLNPTELPSQYIYLRENIFFSKANDSRDTFADLGGDSAAIVAASKDLQGVQILNGLETKDVFQLGTVLIDYRGNRIIAQTVVPGILRTENENPVIYGSVDNGSTIKSDPDFHNLIEPIASQLKLKEHSLKDTEGNLHKLYTSVDIKGLKGTDGRKYLVDLYRLFPVDSEFFESDLNKTKDLGSYPHKMALIRNELLSLYWENCIRNHVKKIIAKRQESKKNLSESDAQKEVSGDNDSKISNDESEELYNQEIIAASNEELDSDVLLNQDVFVPINLSEKNKEFNEAVFASDKEAVVNVSKFLNNNVIPNFVNELIVANLAPITGRSLTRHMHNRGINVRYLGKLAQLLPKDTKSTYAVYSLIVREMITRSMKHIFRSLFMAIESRILHPSIFAYTINNLFGINCDGISEFDGLSSMIQNSGIDFDILDIAGAIRKKVATLYRYKLDDDWVKQYVMPNKRIILREICLKVGVQIVLRNYDSLFSIKSGQADANIIETNSATLPYLSSIDILNFVPLVRVAGSPVPMPSATLDYGRSMIAEGKKELGLGLIHNLCLLHEQKCGNVHPSTASCYSDLATCYHELKEHSTAIDLMHQAIISNERSSGLDDTETIYNYLNLAMFEHSNDNYEASIQLINHALDLWKLVGTMDHPILSVIYSNIAAMHQKYAFESNNQLDNNASQRLNSAVQFFELSTNLREKLYGVENVLTATSMLNLGKALASNGDLKVSIDKIMVAYTSFKNLIGEEDPRTIDAKQWLDKVTGLAIDNAQNAQIATATKILANAHEKFVASAPKGSQDKKISLEQYNKMLTEGIISLELDGKNSVNTVRNKKDIKNMDIDDIYSFVVGSKKNKNKTSKKQQTSSKPIPKNKN</sequence>
<dbReference type="InterPro" id="IPR028275">
    <property type="entry name" value="CLU_N"/>
</dbReference>
<dbReference type="GO" id="GO:0003729">
    <property type="term" value="F:mRNA binding"/>
    <property type="evidence" value="ECO:0007669"/>
    <property type="project" value="TreeGrafter"/>
</dbReference>
<dbReference type="EMBL" id="MBFR01000063">
    <property type="protein sequence ID" value="PVU95178.1"/>
    <property type="molecule type" value="Genomic_DNA"/>
</dbReference>
<evidence type="ECO:0000313" key="4">
    <source>
        <dbReference type="EMBL" id="PVU95178.1"/>
    </source>
</evidence>
<dbReference type="CDD" id="cd15466">
    <property type="entry name" value="CLU-central"/>
    <property type="match status" value="1"/>
</dbReference>
<name>A0A2T9YS54_9FUNG</name>
<accession>A0A2T9YS54</accession>
<dbReference type="SUPFAM" id="SSF48452">
    <property type="entry name" value="TPR-like"/>
    <property type="match status" value="1"/>
</dbReference>
<dbReference type="Gene3D" id="3.30.2280.10">
    <property type="entry name" value="Hypothetical protein (hspc210)"/>
    <property type="match status" value="1"/>
</dbReference>
<proteinExistence type="predicted"/>
<dbReference type="InterPro" id="IPR027523">
    <property type="entry name" value="CLU_prot"/>
</dbReference>
<comment type="caution">
    <text evidence="4">The sequence shown here is derived from an EMBL/GenBank/DDBJ whole genome shotgun (WGS) entry which is preliminary data.</text>
</comment>
<dbReference type="PANTHER" id="PTHR12601">
    <property type="entry name" value="EUKARYOTIC TRANSLATION INITIATION FACTOR 3 SUBUNIT EIF-3"/>
    <property type="match status" value="1"/>
</dbReference>
<dbReference type="PANTHER" id="PTHR12601:SF6">
    <property type="entry name" value="CLUSTERED MITOCHONDRIA PROTEIN HOMOLOG"/>
    <property type="match status" value="1"/>
</dbReference>
<dbReference type="Pfam" id="PF13236">
    <property type="entry name" value="CLU"/>
    <property type="match status" value="1"/>
</dbReference>
<dbReference type="Gene3D" id="1.25.40.10">
    <property type="entry name" value="Tetratricopeptide repeat domain"/>
    <property type="match status" value="2"/>
</dbReference>